<protein>
    <submittedName>
        <fullName evidence="3">Uncharacterized protein</fullName>
    </submittedName>
</protein>
<evidence type="ECO:0000256" key="2">
    <source>
        <dbReference type="SAM" id="Phobius"/>
    </source>
</evidence>
<dbReference type="OrthoDB" id="2519559at2"/>
<proteinExistence type="predicted"/>
<evidence type="ECO:0000313" key="3">
    <source>
        <dbReference type="EMBL" id="RUT39516.1"/>
    </source>
</evidence>
<organism evidence="3 4">
    <name type="scientific">Paenibacillus anaericanus</name>
    <dbReference type="NCBI Taxonomy" id="170367"/>
    <lineage>
        <taxon>Bacteria</taxon>
        <taxon>Bacillati</taxon>
        <taxon>Bacillota</taxon>
        <taxon>Bacilli</taxon>
        <taxon>Bacillales</taxon>
        <taxon>Paenibacillaceae</taxon>
        <taxon>Paenibacillus</taxon>
    </lineage>
</organism>
<dbReference type="AlphaFoldDB" id="A0A3S1BHA0"/>
<evidence type="ECO:0000256" key="1">
    <source>
        <dbReference type="SAM" id="MobiDB-lite"/>
    </source>
</evidence>
<keyword evidence="2" id="KW-1133">Transmembrane helix</keyword>
<feature type="region of interest" description="Disordered" evidence="1">
    <location>
        <begin position="92"/>
        <end position="143"/>
    </location>
</feature>
<evidence type="ECO:0000313" key="4">
    <source>
        <dbReference type="Proteomes" id="UP000279446"/>
    </source>
</evidence>
<name>A0A3S1BHA0_9BACL</name>
<feature type="compositionally biased region" description="Basic and acidic residues" evidence="1">
    <location>
        <begin position="111"/>
        <end position="135"/>
    </location>
</feature>
<keyword evidence="4" id="KW-1185">Reference proteome</keyword>
<dbReference type="EMBL" id="RZNY01000043">
    <property type="protein sequence ID" value="RUT39516.1"/>
    <property type="molecule type" value="Genomic_DNA"/>
</dbReference>
<dbReference type="Proteomes" id="UP000279446">
    <property type="component" value="Unassembled WGS sequence"/>
</dbReference>
<sequence>MQVELTLFDSKNPNKKIDVSLQDDIPISEFLPQLLNLLDLETIRTEDEGNPIIYDVMVTGPDMEWIPLMMSQSISEASIMDGGYIQISEHLEQEEIEPPVEQTSKKTKVRKTAESSTKESFFKSFKERRNKKQAEEQSSIPADSEVIKRIMESTQKAPVPVNQDRSAVHIATNTNVLHGPIFVGLCPADVEVDASQTVFVLASSLVNLGYAPLVCSESPKDIANIELLIFEGAKEDPEAMVFGFDGVDYMRPHTTWTYHDLMESHYSHIIFWYEHYDHIPEQDRIIEWSRTHIPLLLADGARWRIDRLHKFVQKAVLDRKISKLLLHNSQQDVIQEISKHYPDVNALLIPHCNDPFRPDKNAVKWVGQLLTAQKRFLIRQKGLWIFIGSAAFISIVSIVIGLFIKVP</sequence>
<comment type="caution">
    <text evidence="3">The sequence shown here is derived from an EMBL/GenBank/DDBJ whole genome shotgun (WGS) entry which is preliminary data.</text>
</comment>
<accession>A0A3S1BHA0</accession>
<dbReference type="RefSeq" id="WP_127194957.1">
    <property type="nucleotide sequence ID" value="NZ_RZNY01000043.1"/>
</dbReference>
<keyword evidence="2" id="KW-0472">Membrane</keyword>
<keyword evidence="2" id="KW-0812">Transmembrane</keyword>
<gene>
    <name evidence="3" type="ORF">EJP82_25900</name>
</gene>
<feature type="transmembrane region" description="Helical" evidence="2">
    <location>
        <begin position="383"/>
        <end position="404"/>
    </location>
</feature>
<reference evidence="3 4" key="1">
    <citation type="submission" date="2018-12" db="EMBL/GenBank/DDBJ databases">
        <authorList>
            <person name="Sun L."/>
            <person name="Chen Z."/>
        </authorList>
    </citation>
    <scope>NUCLEOTIDE SEQUENCE [LARGE SCALE GENOMIC DNA]</scope>
    <source>
        <strain evidence="3 4">DSM 15890</strain>
    </source>
</reference>